<comment type="similarity">
    <text evidence="2 9">Belongs to the GSP F family.</text>
</comment>
<keyword evidence="3 9" id="KW-0813">Transport</keyword>
<evidence type="ECO:0000256" key="8">
    <source>
        <dbReference type="ARBA" id="ARBA00023136"/>
    </source>
</evidence>
<comment type="caution">
    <text evidence="12">The sequence shown here is derived from an EMBL/GenBank/DDBJ whole genome shotgun (WGS) entry which is preliminary data.</text>
</comment>
<accession>A0ABT1WHR9</accession>
<evidence type="ECO:0000256" key="9">
    <source>
        <dbReference type="RuleBase" id="RU003923"/>
    </source>
</evidence>
<keyword evidence="4" id="KW-1003">Cell membrane</keyword>
<dbReference type="InterPro" id="IPR018076">
    <property type="entry name" value="T2SS_GspF_dom"/>
</dbReference>
<sequence length="413" mass="45310">MSAQPKTPSASKDLVFMWTEKNPGAKPGKRRSGEVRAKSEQHALFQLSKQGIHHVQLSRPKTQRPGRISPVVVSGFVRQLAIMIQSAVPLAQALSLIAGGMTTRAKRNMLEVVRNIRTDVESGQRLSDAMRKHPRCFDALFCNTLAAGEHAGELDTTLERLASHMEKSLRIRQKLRKAMVYPGIVIVVAVLVSVGMLMFVLPTFKTVYAQFNAELPALTKGLLGASDLLIDHGLLVLGAFVIAVIALLKGYRRSQTFRDACDKLLLKLPVFGELIRTAVHARWMRTFSTLSASGVPIMAALESVAQVARIRVYEEATMMIRHGVATGARVSEGMEDAAIFPPDTVQMIRIGEESGRLDQMLERLANQFEVKLDDQVDTLSTIMEPMIMCVIGGLVGVLIVGMYLPIFKIGGVV</sequence>
<name>A0ABT1WHR9_9BURK</name>
<dbReference type="Proteomes" id="UP001204142">
    <property type="component" value="Unassembled WGS sequence"/>
</dbReference>
<evidence type="ECO:0000256" key="1">
    <source>
        <dbReference type="ARBA" id="ARBA00004429"/>
    </source>
</evidence>
<evidence type="ECO:0000256" key="3">
    <source>
        <dbReference type="ARBA" id="ARBA00022448"/>
    </source>
</evidence>
<keyword evidence="5" id="KW-0997">Cell inner membrane</keyword>
<dbReference type="PANTHER" id="PTHR30012:SF7">
    <property type="entry name" value="PROTEIN TRANSPORT PROTEIN HOFC HOMOLOG"/>
    <property type="match status" value="1"/>
</dbReference>
<dbReference type="EMBL" id="JANIGO010000003">
    <property type="protein sequence ID" value="MCQ8897056.1"/>
    <property type="molecule type" value="Genomic_DNA"/>
</dbReference>
<feature type="transmembrane region" description="Helical" evidence="10">
    <location>
        <begin position="228"/>
        <end position="248"/>
    </location>
</feature>
<keyword evidence="6 9" id="KW-0812">Transmembrane</keyword>
<dbReference type="RefSeq" id="WP_256764844.1">
    <property type="nucleotide sequence ID" value="NZ_JANIGO010000003.1"/>
</dbReference>
<dbReference type="PANTHER" id="PTHR30012">
    <property type="entry name" value="GENERAL SECRETION PATHWAY PROTEIN"/>
    <property type="match status" value="1"/>
</dbReference>
<protein>
    <submittedName>
        <fullName evidence="12">Type II secretion system F family protein</fullName>
    </submittedName>
</protein>
<keyword evidence="13" id="KW-1185">Reference proteome</keyword>
<dbReference type="PROSITE" id="PS00874">
    <property type="entry name" value="T2SP_F"/>
    <property type="match status" value="1"/>
</dbReference>
<dbReference type="Pfam" id="PF00482">
    <property type="entry name" value="T2SSF"/>
    <property type="match status" value="2"/>
</dbReference>
<proteinExistence type="inferred from homology"/>
<evidence type="ECO:0000259" key="11">
    <source>
        <dbReference type="Pfam" id="PF00482"/>
    </source>
</evidence>
<evidence type="ECO:0000313" key="12">
    <source>
        <dbReference type="EMBL" id="MCQ8897056.1"/>
    </source>
</evidence>
<keyword evidence="7 10" id="KW-1133">Transmembrane helix</keyword>
<feature type="transmembrane region" description="Helical" evidence="10">
    <location>
        <begin position="178"/>
        <end position="201"/>
    </location>
</feature>
<evidence type="ECO:0000256" key="5">
    <source>
        <dbReference type="ARBA" id="ARBA00022519"/>
    </source>
</evidence>
<dbReference type="InterPro" id="IPR003004">
    <property type="entry name" value="GspF/PilC"/>
</dbReference>
<feature type="domain" description="Type II secretion system protein GspF" evidence="11">
    <location>
        <begin position="76"/>
        <end position="202"/>
    </location>
</feature>
<evidence type="ECO:0000256" key="6">
    <source>
        <dbReference type="ARBA" id="ARBA00022692"/>
    </source>
</evidence>
<evidence type="ECO:0000313" key="13">
    <source>
        <dbReference type="Proteomes" id="UP001204142"/>
    </source>
</evidence>
<reference evidence="12 13" key="1">
    <citation type="submission" date="2022-07" db="EMBL/GenBank/DDBJ databases">
        <authorList>
            <person name="Xamxidin M."/>
            <person name="Wu M."/>
        </authorList>
    </citation>
    <scope>NUCLEOTIDE SEQUENCE [LARGE SCALE GENOMIC DNA]</scope>
    <source>
        <strain evidence="12 13">NBRC 111650</strain>
    </source>
</reference>
<dbReference type="InterPro" id="IPR042094">
    <property type="entry name" value="T2SS_GspF_sf"/>
</dbReference>
<organism evidence="12 13">
    <name type="scientific">Limnobacter humi</name>
    <dbReference type="NCBI Taxonomy" id="1778671"/>
    <lineage>
        <taxon>Bacteria</taxon>
        <taxon>Pseudomonadati</taxon>
        <taxon>Pseudomonadota</taxon>
        <taxon>Betaproteobacteria</taxon>
        <taxon>Burkholderiales</taxon>
        <taxon>Burkholderiaceae</taxon>
        <taxon>Limnobacter</taxon>
    </lineage>
</organism>
<dbReference type="InterPro" id="IPR001992">
    <property type="entry name" value="T2SS_GspF/T4SS_PilC_CS"/>
</dbReference>
<dbReference type="Gene3D" id="1.20.81.30">
    <property type="entry name" value="Type II secretion system (T2SS), domain F"/>
    <property type="match status" value="2"/>
</dbReference>
<gene>
    <name evidence="12" type="ORF">NQT62_11485</name>
</gene>
<feature type="transmembrane region" description="Helical" evidence="10">
    <location>
        <begin position="387"/>
        <end position="407"/>
    </location>
</feature>
<evidence type="ECO:0000256" key="7">
    <source>
        <dbReference type="ARBA" id="ARBA00022989"/>
    </source>
</evidence>
<feature type="domain" description="Type II secretion system protein GspF" evidence="11">
    <location>
        <begin position="283"/>
        <end position="405"/>
    </location>
</feature>
<comment type="subcellular location">
    <subcellularLocation>
        <location evidence="1 9">Cell inner membrane</location>
        <topology evidence="1 9">Multi-pass membrane protein</topology>
    </subcellularLocation>
</comment>
<evidence type="ECO:0000256" key="4">
    <source>
        <dbReference type="ARBA" id="ARBA00022475"/>
    </source>
</evidence>
<dbReference type="PRINTS" id="PR00812">
    <property type="entry name" value="BCTERIALGSPF"/>
</dbReference>
<evidence type="ECO:0000256" key="10">
    <source>
        <dbReference type="SAM" id="Phobius"/>
    </source>
</evidence>
<evidence type="ECO:0000256" key="2">
    <source>
        <dbReference type="ARBA" id="ARBA00005745"/>
    </source>
</evidence>
<keyword evidence="8 10" id="KW-0472">Membrane</keyword>